<gene>
    <name evidence="1" type="ORF">GNF76_09855</name>
</gene>
<comment type="caution">
    <text evidence="1">The sequence shown here is derived from an EMBL/GenBank/DDBJ whole genome shotgun (WGS) entry which is preliminary data.</text>
</comment>
<dbReference type="AlphaFoldDB" id="A0A6I3W9I9"/>
<dbReference type="Proteomes" id="UP000438196">
    <property type="component" value="Unassembled WGS sequence"/>
</dbReference>
<evidence type="ECO:0000313" key="2">
    <source>
        <dbReference type="Proteomes" id="UP000438196"/>
    </source>
</evidence>
<proteinExistence type="predicted"/>
<protein>
    <submittedName>
        <fullName evidence="1">Uncharacterized protein</fullName>
    </submittedName>
</protein>
<organism evidence="1 2">
    <name type="scientific">Pseudomonas spelaei</name>
    <dbReference type="NCBI Taxonomy" id="1055469"/>
    <lineage>
        <taxon>Bacteria</taxon>
        <taxon>Pseudomonadati</taxon>
        <taxon>Pseudomonadota</taxon>
        <taxon>Gammaproteobacteria</taxon>
        <taxon>Pseudomonadales</taxon>
        <taxon>Pseudomonadaceae</taxon>
        <taxon>Pseudomonas</taxon>
    </lineage>
</organism>
<evidence type="ECO:0000313" key="1">
    <source>
        <dbReference type="EMBL" id="MUF04641.1"/>
    </source>
</evidence>
<dbReference type="OrthoDB" id="9792284at2"/>
<accession>A0A6I3W9I9</accession>
<name>A0A6I3W9I9_9PSED</name>
<dbReference type="EMBL" id="WNNK01000006">
    <property type="protein sequence ID" value="MUF04641.1"/>
    <property type="molecule type" value="Genomic_DNA"/>
</dbReference>
<dbReference type="RefSeq" id="WP_155582973.1">
    <property type="nucleotide sequence ID" value="NZ_JBHSTH010000032.1"/>
</dbReference>
<keyword evidence="2" id="KW-1185">Reference proteome</keyword>
<sequence>MRSEIINHAVEQDAFFPSAYSLIQFTASKTDSAGANFPKPYTGKVSVIATADGAITGLLMPLATDAYAQSVGSTCHETAIL</sequence>
<reference evidence="1 2" key="1">
    <citation type="submission" date="2019-11" db="EMBL/GenBank/DDBJ databases">
        <title>Pseudomonas karstica sp. nov. and Pseudomonas spelaei sp. nov. from karst caves.</title>
        <authorList>
            <person name="Zeman M."/>
        </authorList>
    </citation>
    <scope>NUCLEOTIDE SEQUENCE [LARGE SCALE GENOMIC DNA]</scope>
    <source>
        <strain evidence="1 2">CCM 7893</strain>
    </source>
</reference>